<keyword evidence="3" id="KW-0564">Palmitate</keyword>
<evidence type="ECO:0000256" key="2">
    <source>
        <dbReference type="ARBA" id="ARBA00023136"/>
    </source>
</evidence>
<keyword evidence="1" id="KW-0732">Signal</keyword>
<dbReference type="InterPro" id="IPR018660">
    <property type="entry name" value="MliC"/>
</dbReference>
<keyword evidence="4" id="KW-0449">Lipoprotein</keyword>
<dbReference type="STRING" id="284577.SAMN05216571_10768"/>
<evidence type="ECO:0000259" key="5">
    <source>
        <dbReference type="Pfam" id="PF09864"/>
    </source>
</evidence>
<evidence type="ECO:0000256" key="1">
    <source>
        <dbReference type="ARBA" id="ARBA00022729"/>
    </source>
</evidence>
<keyword evidence="2" id="KW-0472">Membrane</keyword>
<dbReference type="Gene3D" id="2.40.128.200">
    <property type="match status" value="1"/>
</dbReference>
<dbReference type="Proteomes" id="UP000198641">
    <property type="component" value="Unassembled WGS sequence"/>
</dbReference>
<feature type="domain" description="C-type lysozyme inhibitor" evidence="5">
    <location>
        <begin position="95"/>
        <end position="154"/>
    </location>
</feature>
<evidence type="ECO:0000256" key="4">
    <source>
        <dbReference type="ARBA" id="ARBA00023288"/>
    </source>
</evidence>
<evidence type="ECO:0000313" key="6">
    <source>
        <dbReference type="EMBL" id="SDG24945.1"/>
    </source>
</evidence>
<dbReference type="AlphaFoldDB" id="A0A1G7SPF8"/>
<gene>
    <name evidence="6" type="ORF">SAMN05216571_10768</name>
</gene>
<dbReference type="SUPFAM" id="SSF141488">
    <property type="entry name" value="YdhA-like"/>
    <property type="match status" value="1"/>
</dbReference>
<dbReference type="InterPro" id="IPR036328">
    <property type="entry name" value="MliC_sf"/>
</dbReference>
<reference evidence="6 7" key="1">
    <citation type="submission" date="2016-10" db="EMBL/GenBank/DDBJ databases">
        <authorList>
            <person name="de Groot N.N."/>
        </authorList>
    </citation>
    <scope>NUCLEOTIDE SEQUENCE [LARGE SCALE GENOMIC DNA]</scope>
    <source>
        <strain evidence="6 7">BH539</strain>
    </source>
</reference>
<name>A0A1G7SPF8_9GAMM</name>
<evidence type="ECO:0000313" key="7">
    <source>
        <dbReference type="Proteomes" id="UP000198641"/>
    </source>
</evidence>
<proteinExistence type="predicted"/>
<keyword evidence="7" id="KW-1185">Reference proteome</keyword>
<evidence type="ECO:0000256" key="3">
    <source>
        <dbReference type="ARBA" id="ARBA00023139"/>
    </source>
</evidence>
<organism evidence="6 7">
    <name type="scientific">Onishia taeanensis</name>
    <dbReference type="NCBI Taxonomy" id="284577"/>
    <lineage>
        <taxon>Bacteria</taxon>
        <taxon>Pseudomonadati</taxon>
        <taxon>Pseudomonadota</taxon>
        <taxon>Gammaproteobacteria</taxon>
        <taxon>Oceanospirillales</taxon>
        <taxon>Halomonadaceae</taxon>
        <taxon>Onishia</taxon>
    </lineage>
</organism>
<protein>
    <submittedName>
        <fullName evidence="6">Membrane-bound lysozyme-inhibitor of c-type lysozyme</fullName>
    </submittedName>
</protein>
<dbReference type="EMBL" id="FNCI01000007">
    <property type="protein sequence ID" value="SDG24945.1"/>
    <property type="molecule type" value="Genomic_DNA"/>
</dbReference>
<dbReference type="Pfam" id="PF09864">
    <property type="entry name" value="MliC"/>
    <property type="match status" value="1"/>
</dbReference>
<accession>A0A1G7SPF8</accession>
<sequence length="276" mass="29484">MPLLSRTAPCGAAVSAHPSSIGVSSSLRMTALGLSVLLAGCAGAPQSDSAAPVVSDVSASSATQKDEATAPSDATKAPLMPSAFFAGNAERFEAWRCTPAQDLVTAFPEGELRLWSAYDAYRLTPAVVASGSRYVKDDLSFWEKGGEAMVESDRGRLECQRDQTRTALTRAQRPGVMFHGRGNEPGWTVRLDHDAPHLSLMLDNGEREIESPYRVTSLDNERGRVTLASGRADTPFSLELEARACFDSMSGEPFPVRVTLDVDGKTYRGCGQGIAP</sequence>
<dbReference type="RefSeq" id="WP_245696419.1">
    <property type="nucleotide sequence ID" value="NZ_FNCI01000007.1"/>
</dbReference>